<accession>A0ABV8MNC1</accession>
<evidence type="ECO:0000259" key="3">
    <source>
        <dbReference type="PROSITE" id="PS50887"/>
    </source>
</evidence>
<name>A0ABV8MNC1_9NEIS</name>
<evidence type="ECO:0000313" key="5">
    <source>
        <dbReference type="Proteomes" id="UP001595791"/>
    </source>
</evidence>
<dbReference type="InterPro" id="IPR029787">
    <property type="entry name" value="Nucleotide_cyclase"/>
</dbReference>
<reference evidence="5" key="1">
    <citation type="journal article" date="2019" name="Int. J. Syst. Evol. Microbiol.">
        <title>The Global Catalogue of Microorganisms (GCM) 10K type strain sequencing project: providing services to taxonomists for standard genome sequencing and annotation.</title>
        <authorList>
            <consortium name="The Broad Institute Genomics Platform"/>
            <consortium name="The Broad Institute Genome Sequencing Center for Infectious Disease"/>
            <person name="Wu L."/>
            <person name="Ma J."/>
        </authorList>
    </citation>
    <scope>NUCLEOTIDE SEQUENCE [LARGE SCALE GENOMIC DNA]</scope>
    <source>
        <strain evidence="5">LMG 29894</strain>
    </source>
</reference>
<evidence type="ECO:0000256" key="2">
    <source>
        <dbReference type="ARBA" id="ARBA00034247"/>
    </source>
</evidence>
<dbReference type="EC" id="2.7.7.65" evidence="1"/>
<organism evidence="4 5">
    <name type="scientific">Chitinimonas lacunae</name>
    <dbReference type="NCBI Taxonomy" id="1963018"/>
    <lineage>
        <taxon>Bacteria</taxon>
        <taxon>Pseudomonadati</taxon>
        <taxon>Pseudomonadota</taxon>
        <taxon>Betaproteobacteria</taxon>
        <taxon>Neisseriales</taxon>
        <taxon>Chitinibacteraceae</taxon>
        <taxon>Chitinimonas</taxon>
    </lineage>
</organism>
<dbReference type="PANTHER" id="PTHR45138">
    <property type="entry name" value="REGULATORY COMPONENTS OF SENSORY TRANSDUCTION SYSTEM"/>
    <property type="match status" value="1"/>
</dbReference>
<proteinExistence type="predicted"/>
<dbReference type="CDD" id="cd01949">
    <property type="entry name" value="GGDEF"/>
    <property type="match status" value="1"/>
</dbReference>
<sequence length="433" mass="50316">MNDTDKEILYKRKAYFLAQTFFIKDNSADLLLNAHKYDFDILFFDQTADFLRALDDGDDEDLFVVDLDVLYNLQADRNNRTLFLRDLLKLLPDNRHYVYLQTEKQSGRFLLQKMLIDSNCLAYAEKPISNENLIDKLFQLFARHQRDSQGRVLYLGAEVELDIDLLSQRRISVRPHDDVQSLHLEVKDWRPDVVVIEDGFFARTEVVAEIIKKNIETDPSLDIILFQRRADTEQARRAIAVGFDDVLVNQASDIATRQLINRLAKIRINKDLISKDRATGLLNKIGFQQRARELIRQAESRKKSLCLTVFDIDKFKTINDTWGHYFGDIVIKRLSLLLGNYVGERDLLSRFGGEEFVMLFWDIDPDAMQARLDEIREAFHAISFEVEPGDIRQFSFSGGGAFFPEFRSENELFLQADAKLYDAKHGGRNQIRL</sequence>
<protein>
    <recommendedName>
        <fullName evidence="1">diguanylate cyclase</fullName>
        <ecNumber evidence="1">2.7.7.65</ecNumber>
    </recommendedName>
</protein>
<keyword evidence="5" id="KW-1185">Reference proteome</keyword>
<comment type="catalytic activity">
    <reaction evidence="2">
        <text>2 GTP = 3',3'-c-di-GMP + 2 diphosphate</text>
        <dbReference type="Rhea" id="RHEA:24898"/>
        <dbReference type="ChEBI" id="CHEBI:33019"/>
        <dbReference type="ChEBI" id="CHEBI:37565"/>
        <dbReference type="ChEBI" id="CHEBI:58805"/>
        <dbReference type="EC" id="2.7.7.65"/>
    </reaction>
</comment>
<dbReference type="NCBIfam" id="TIGR00254">
    <property type="entry name" value="GGDEF"/>
    <property type="match status" value="1"/>
</dbReference>
<dbReference type="EMBL" id="JBHSBU010000001">
    <property type="protein sequence ID" value="MFC4158527.1"/>
    <property type="molecule type" value="Genomic_DNA"/>
</dbReference>
<dbReference type="InterPro" id="IPR000160">
    <property type="entry name" value="GGDEF_dom"/>
</dbReference>
<gene>
    <name evidence="4" type="ORF">ACFOW7_04035</name>
</gene>
<dbReference type="RefSeq" id="WP_378161296.1">
    <property type="nucleotide sequence ID" value="NZ_JBHSBU010000001.1"/>
</dbReference>
<comment type="caution">
    <text evidence="4">The sequence shown here is derived from an EMBL/GenBank/DDBJ whole genome shotgun (WGS) entry which is preliminary data.</text>
</comment>
<feature type="domain" description="GGDEF" evidence="3">
    <location>
        <begin position="303"/>
        <end position="433"/>
    </location>
</feature>
<evidence type="ECO:0000256" key="1">
    <source>
        <dbReference type="ARBA" id="ARBA00012528"/>
    </source>
</evidence>
<dbReference type="Proteomes" id="UP001595791">
    <property type="component" value="Unassembled WGS sequence"/>
</dbReference>
<dbReference type="Gene3D" id="3.30.70.270">
    <property type="match status" value="1"/>
</dbReference>
<dbReference type="InterPro" id="IPR043128">
    <property type="entry name" value="Rev_trsase/Diguanyl_cyclase"/>
</dbReference>
<dbReference type="PANTHER" id="PTHR45138:SF9">
    <property type="entry name" value="DIGUANYLATE CYCLASE DGCM-RELATED"/>
    <property type="match status" value="1"/>
</dbReference>
<dbReference type="SUPFAM" id="SSF55073">
    <property type="entry name" value="Nucleotide cyclase"/>
    <property type="match status" value="1"/>
</dbReference>
<dbReference type="PROSITE" id="PS50887">
    <property type="entry name" value="GGDEF"/>
    <property type="match status" value="1"/>
</dbReference>
<dbReference type="SMART" id="SM00267">
    <property type="entry name" value="GGDEF"/>
    <property type="match status" value="1"/>
</dbReference>
<dbReference type="InterPro" id="IPR050469">
    <property type="entry name" value="Diguanylate_Cyclase"/>
</dbReference>
<evidence type="ECO:0000313" key="4">
    <source>
        <dbReference type="EMBL" id="MFC4158527.1"/>
    </source>
</evidence>
<dbReference type="Pfam" id="PF00990">
    <property type="entry name" value="GGDEF"/>
    <property type="match status" value="1"/>
</dbReference>